<dbReference type="EMBL" id="OV725081">
    <property type="protein sequence ID" value="CAH1400918.1"/>
    <property type="molecule type" value="Genomic_DNA"/>
</dbReference>
<evidence type="ECO:0008006" key="6">
    <source>
        <dbReference type="Google" id="ProtNLM"/>
    </source>
</evidence>
<gene>
    <name evidence="4" type="ORF">NEZAVI_LOCUS10054</name>
</gene>
<keyword evidence="2" id="KW-0472">Membrane</keyword>
<protein>
    <recommendedName>
        <fullName evidence="6">Neuropeptide</fullName>
    </recommendedName>
</protein>
<feature type="chain" id="PRO_5040272893" description="Neuropeptide" evidence="3">
    <location>
        <begin position="18"/>
        <end position="541"/>
    </location>
</feature>
<feature type="region of interest" description="Disordered" evidence="1">
    <location>
        <begin position="431"/>
        <end position="472"/>
    </location>
</feature>
<evidence type="ECO:0000256" key="3">
    <source>
        <dbReference type="SAM" id="SignalP"/>
    </source>
</evidence>
<feature type="region of interest" description="Disordered" evidence="1">
    <location>
        <begin position="63"/>
        <end position="85"/>
    </location>
</feature>
<evidence type="ECO:0000313" key="4">
    <source>
        <dbReference type="EMBL" id="CAH1400918.1"/>
    </source>
</evidence>
<dbReference type="AlphaFoldDB" id="A0A9P0HEH7"/>
<keyword evidence="3" id="KW-0732">Signal</keyword>
<feature type="transmembrane region" description="Helical" evidence="2">
    <location>
        <begin position="395"/>
        <end position="420"/>
    </location>
</feature>
<dbReference type="Proteomes" id="UP001152798">
    <property type="component" value="Chromosome 5"/>
</dbReference>
<organism evidence="4 5">
    <name type="scientific">Nezara viridula</name>
    <name type="common">Southern green stink bug</name>
    <name type="synonym">Cimex viridulus</name>
    <dbReference type="NCBI Taxonomy" id="85310"/>
    <lineage>
        <taxon>Eukaryota</taxon>
        <taxon>Metazoa</taxon>
        <taxon>Ecdysozoa</taxon>
        <taxon>Arthropoda</taxon>
        <taxon>Hexapoda</taxon>
        <taxon>Insecta</taxon>
        <taxon>Pterygota</taxon>
        <taxon>Neoptera</taxon>
        <taxon>Paraneoptera</taxon>
        <taxon>Hemiptera</taxon>
        <taxon>Heteroptera</taxon>
        <taxon>Panheteroptera</taxon>
        <taxon>Pentatomomorpha</taxon>
        <taxon>Pentatomoidea</taxon>
        <taxon>Pentatomidae</taxon>
        <taxon>Pentatominae</taxon>
        <taxon>Nezara</taxon>
    </lineage>
</organism>
<proteinExistence type="predicted"/>
<sequence>MRLLAVVLLLCACAVRAEEGRQVPQTMRTQLKVGRSLGPTETVTVRTREGGTARLVVAQRTGRRVGDLPPPPNPANRPVEARAIPVPPPVDVRSEIYVKPEMRNRARSLEMEDGIPVVTGVRVPDSPEDRFHVWRNARVINNVLQDNPAAASGNQLDAVVTPSPQVGPGKYEWLKMEPIRKPTEATLPEFILAANREETSRLRDGRRLSGAAYPDKLAYTSTAERRAEEGVRTPVLQYAHPDLGVQTAKPVQEPQVNEHFQRDQALAYFAHDIHSDRYVDAARSPYAFEPGLEEEARLEVFGQRSNSGKRQPSSYAGPNHIAPYGKYAYKTVREKPFWEKVKEHMEYGYETMSNLARPVVEPLVEATHKISENLGLVPGTRHLSEKLGVSSSSGVLIPALGLVAGGAALGLGAVAVGRFLEVDMLKRSASDDPELRRALEGATRTKRSTEEELQEVENPSGVTPTAGDPADWGSTPCAKRVFCNVITARSQDDITFMEKKMSTYLNMLHPSMASAVSGHLDDVMAAIKKGDCSVFKCPSGR</sequence>
<evidence type="ECO:0000313" key="5">
    <source>
        <dbReference type="Proteomes" id="UP001152798"/>
    </source>
</evidence>
<evidence type="ECO:0000256" key="2">
    <source>
        <dbReference type="SAM" id="Phobius"/>
    </source>
</evidence>
<name>A0A9P0HEH7_NEZVI</name>
<evidence type="ECO:0000256" key="1">
    <source>
        <dbReference type="SAM" id="MobiDB-lite"/>
    </source>
</evidence>
<feature type="signal peptide" evidence="3">
    <location>
        <begin position="1"/>
        <end position="17"/>
    </location>
</feature>
<reference evidence="4" key="1">
    <citation type="submission" date="2022-01" db="EMBL/GenBank/DDBJ databases">
        <authorList>
            <person name="King R."/>
        </authorList>
    </citation>
    <scope>NUCLEOTIDE SEQUENCE</scope>
</reference>
<dbReference type="OrthoDB" id="8190309at2759"/>
<keyword evidence="2" id="KW-0812">Transmembrane</keyword>
<accession>A0A9P0HEH7</accession>
<keyword evidence="5" id="KW-1185">Reference proteome</keyword>
<keyword evidence="2" id="KW-1133">Transmembrane helix</keyword>